<evidence type="ECO:0000313" key="2">
    <source>
        <dbReference type="Proteomes" id="UP000242656"/>
    </source>
</evidence>
<sequence length="101" mass="11398">MNSIGSIFNIGDMGNNDVGEEILFPSQNREDSISRSGVVNKCPISSHINKGRRVINILLPLFAIRVSIILINIRCSELLDEQFTFKIIEKISNNMECKIVY</sequence>
<gene>
    <name evidence="1" type="ORF">COI93_08310</name>
</gene>
<organism evidence="1 2">
    <name type="scientific">Bacillus cereus</name>
    <dbReference type="NCBI Taxonomy" id="1396"/>
    <lineage>
        <taxon>Bacteria</taxon>
        <taxon>Bacillati</taxon>
        <taxon>Bacillota</taxon>
        <taxon>Bacilli</taxon>
        <taxon>Bacillales</taxon>
        <taxon>Bacillaceae</taxon>
        <taxon>Bacillus</taxon>
        <taxon>Bacillus cereus group</taxon>
    </lineage>
</organism>
<proteinExistence type="predicted"/>
<comment type="caution">
    <text evidence="1">The sequence shown here is derived from an EMBL/GenBank/DDBJ whole genome shotgun (WGS) entry which is preliminary data.</text>
</comment>
<reference evidence="1 2" key="1">
    <citation type="submission" date="2017-09" db="EMBL/GenBank/DDBJ databases">
        <title>Large-scale bioinformatics analysis of Bacillus genomes uncovers conserved roles of natural products in bacterial physiology.</title>
        <authorList>
            <consortium name="Agbiome Team Llc"/>
            <person name="Bleich R.M."/>
            <person name="Grubbs K.J."/>
            <person name="Santa Maria K.C."/>
            <person name="Allen S.E."/>
            <person name="Farag S."/>
            <person name="Shank E.A."/>
            <person name="Bowers A."/>
        </authorList>
    </citation>
    <scope>NUCLEOTIDE SEQUENCE [LARGE SCALE GENOMIC DNA]</scope>
    <source>
        <strain evidence="1 2">AFS083043</strain>
    </source>
</reference>
<dbReference type="Proteomes" id="UP000242656">
    <property type="component" value="Unassembled WGS sequence"/>
</dbReference>
<dbReference type="EMBL" id="NUWN01000025">
    <property type="protein sequence ID" value="PFK45580.1"/>
    <property type="molecule type" value="Genomic_DNA"/>
</dbReference>
<evidence type="ECO:0000313" key="1">
    <source>
        <dbReference type="EMBL" id="PFK45580.1"/>
    </source>
</evidence>
<protein>
    <submittedName>
        <fullName evidence="1">Uncharacterized protein</fullName>
    </submittedName>
</protein>
<dbReference type="AlphaFoldDB" id="A0A2B0MVK2"/>
<name>A0A2B0MVK2_BACCE</name>
<accession>A0A2B0MVK2</accession>